<keyword evidence="4" id="KW-0560">Oxidoreductase</keyword>
<organism evidence="7 8">
    <name type="scientific">Didymella exigua CBS 183.55</name>
    <dbReference type="NCBI Taxonomy" id="1150837"/>
    <lineage>
        <taxon>Eukaryota</taxon>
        <taxon>Fungi</taxon>
        <taxon>Dikarya</taxon>
        <taxon>Ascomycota</taxon>
        <taxon>Pezizomycotina</taxon>
        <taxon>Dothideomycetes</taxon>
        <taxon>Pleosporomycetidae</taxon>
        <taxon>Pleosporales</taxon>
        <taxon>Pleosporineae</taxon>
        <taxon>Didymellaceae</taxon>
        <taxon>Didymella</taxon>
    </lineage>
</organism>
<dbReference type="GO" id="GO:0071949">
    <property type="term" value="F:FAD binding"/>
    <property type="evidence" value="ECO:0007669"/>
    <property type="project" value="InterPro"/>
</dbReference>
<protein>
    <submittedName>
        <fullName evidence="7">FAD/NAD(P)-binding domain-containing protein</fullName>
    </submittedName>
</protein>
<name>A0A6A5R5C4_9PLEO</name>
<feature type="domain" description="FAD-binding" evidence="6">
    <location>
        <begin position="37"/>
        <end position="377"/>
    </location>
</feature>
<dbReference type="GO" id="GO:0004497">
    <property type="term" value="F:monooxygenase activity"/>
    <property type="evidence" value="ECO:0007669"/>
    <property type="project" value="UniProtKB-KW"/>
</dbReference>
<dbReference type="RefSeq" id="XP_033443145.1">
    <property type="nucleotide sequence ID" value="XM_033597262.1"/>
</dbReference>
<dbReference type="GeneID" id="54354929"/>
<keyword evidence="3" id="KW-0274">FAD</keyword>
<evidence type="ECO:0000256" key="4">
    <source>
        <dbReference type="ARBA" id="ARBA00023002"/>
    </source>
</evidence>
<proteinExistence type="inferred from homology"/>
<dbReference type="AlphaFoldDB" id="A0A6A5R5C4"/>
<accession>A0A6A5R5C4</accession>
<evidence type="ECO:0000256" key="3">
    <source>
        <dbReference type="ARBA" id="ARBA00022827"/>
    </source>
</evidence>
<evidence type="ECO:0000256" key="1">
    <source>
        <dbReference type="ARBA" id="ARBA00007992"/>
    </source>
</evidence>
<dbReference type="SUPFAM" id="SSF51905">
    <property type="entry name" value="FAD/NAD(P)-binding domain"/>
    <property type="match status" value="1"/>
</dbReference>
<comment type="similarity">
    <text evidence="1">Belongs to the paxM FAD-dependent monooxygenase family.</text>
</comment>
<dbReference type="PANTHER" id="PTHR13789:SF306">
    <property type="entry name" value="HYDROXYLASE, PUTATIVE-RELATED"/>
    <property type="match status" value="1"/>
</dbReference>
<dbReference type="FunFam" id="3.50.50.60:FF:000115">
    <property type="entry name" value="Salicylate hydroxylase, putative"/>
    <property type="match status" value="1"/>
</dbReference>
<gene>
    <name evidence="7" type="ORF">M421DRAFT_76810</name>
</gene>
<evidence type="ECO:0000256" key="2">
    <source>
        <dbReference type="ARBA" id="ARBA00022630"/>
    </source>
</evidence>
<evidence type="ECO:0000313" key="8">
    <source>
        <dbReference type="Proteomes" id="UP000800082"/>
    </source>
</evidence>
<evidence type="ECO:0000256" key="5">
    <source>
        <dbReference type="ARBA" id="ARBA00023033"/>
    </source>
</evidence>
<dbReference type="OrthoDB" id="16820at2759"/>
<dbReference type="InterPro" id="IPR050493">
    <property type="entry name" value="FAD-dep_Monooxygenase_BioMet"/>
</dbReference>
<keyword evidence="2" id="KW-0285">Flavoprotein</keyword>
<evidence type="ECO:0000259" key="6">
    <source>
        <dbReference type="Pfam" id="PF01494"/>
    </source>
</evidence>
<dbReference type="Pfam" id="PF01494">
    <property type="entry name" value="FAD_binding_3"/>
    <property type="match status" value="1"/>
</dbReference>
<dbReference type="InterPro" id="IPR002938">
    <property type="entry name" value="FAD-bd"/>
</dbReference>
<dbReference type="InterPro" id="IPR036188">
    <property type="entry name" value="FAD/NAD-bd_sf"/>
</dbReference>
<keyword evidence="8" id="KW-1185">Reference proteome</keyword>
<sequence length="454" mass="50492">MPSYPTRSLRFLDKLEAETAGKGHHAEPGPQARVALDIIVAGAGLGGLSVAVALARKGHKVRVYEQTVTLAEVGAGIQIPSNSSRLLHKWGLEPFLKDKVVEPETITFRRWENGTPVGLTRLVPDFRRSFDAPYWVVHRAHFHQALRDLARSLGVELHLSSRVKSYDPTTPSLTLENGAVHTADLIVGADGLKSLARKSILSNTKETPPVSGYAAYRATVSVDQIAADPDLSWLTSRPNLNVWIGDNRHVMTYMISGGEKFNMVLSHPETTEPHTWNKDTTLQDMRSHFEGWDPALLKLMSLIDFTLKWPLLSASPLNRWVHEDAKMLIMGDAAHAMVPYMSQGAAMAVEDAAAFAAVLEQISDRSELPRALSVFEKVRKLRTSQMQEASLINAKLWHFADGPEQRARDAAMAPEVQGIHFIESPNQWSDPQTQIWCYGYDAEEEVLKGWRAEN</sequence>
<dbReference type="Gene3D" id="3.50.50.60">
    <property type="entry name" value="FAD/NAD(P)-binding domain"/>
    <property type="match status" value="1"/>
</dbReference>
<dbReference type="PANTHER" id="PTHR13789">
    <property type="entry name" value="MONOOXYGENASE"/>
    <property type="match status" value="1"/>
</dbReference>
<dbReference type="SUPFAM" id="SSF54373">
    <property type="entry name" value="FAD-linked reductases, C-terminal domain"/>
    <property type="match status" value="1"/>
</dbReference>
<keyword evidence="5" id="KW-0503">Monooxygenase</keyword>
<dbReference type="PRINTS" id="PR00420">
    <property type="entry name" value="RNGMNOXGNASE"/>
</dbReference>
<dbReference type="EMBL" id="ML979013">
    <property type="protein sequence ID" value="KAF1922892.1"/>
    <property type="molecule type" value="Genomic_DNA"/>
</dbReference>
<reference evidence="7" key="1">
    <citation type="journal article" date="2020" name="Stud. Mycol.">
        <title>101 Dothideomycetes genomes: a test case for predicting lifestyles and emergence of pathogens.</title>
        <authorList>
            <person name="Haridas S."/>
            <person name="Albert R."/>
            <person name="Binder M."/>
            <person name="Bloem J."/>
            <person name="Labutti K."/>
            <person name="Salamov A."/>
            <person name="Andreopoulos B."/>
            <person name="Baker S."/>
            <person name="Barry K."/>
            <person name="Bills G."/>
            <person name="Bluhm B."/>
            <person name="Cannon C."/>
            <person name="Castanera R."/>
            <person name="Culley D."/>
            <person name="Daum C."/>
            <person name="Ezra D."/>
            <person name="Gonzalez J."/>
            <person name="Henrissat B."/>
            <person name="Kuo A."/>
            <person name="Liang C."/>
            <person name="Lipzen A."/>
            <person name="Lutzoni F."/>
            <person name="Magnuson J."/>
            <person name="Mondo S."/>
            <person name="Nolan M."/>
            <person name="Ohm R."/>
            <person name="Pangilinan J."/>
            <person name="Park H.-J."/>
            <person name="Ramirez L."/>
            <person name="Alfaro M."/>
            <person name="Sun H."/>
            <person name="Tritt A."/>
            <person name="Yoshinaga Y."/>
            <person name="Zwiers L.-H."/>
            <person name="Turgeon B."/>
            <person name="Goodwin S."/>
            <person name="Spatafora J."/>
            <person name="Crous P."/>
            <person name="Grigoriev I."/>
        </authorList>
    </citation>
    <scope>NUCLEOTIDE SEQUENCE</scope>
    <source>
        <strain evidence="7">CBS 183.55</strain>
    </source>
</reference>
<evidence type="ECO:0000313" key="7">
    <source>
        <dbReference type="EMBL" id="KAF1922892.1"/>
    </source>
</evidence>
<dbReference type="Proteomes" id="UP000800082">
    <property type="component" value="Unassembled WGS sequence"/>
</dbReference>